<accession>A0A2S4UWY9</accession>
<dbReference type="Gene3D" id="1.10.8.60">
    <property type="match status" value="2"/>
</dbReference>
<sequence length="856" mass="95006">MFSQDCKVLALIRHGSSTLNPNRPCSSVVARVDPPVRTGTDPLNAFRYLVFRGARSARVRTCCIVLVGVGLSRFAIDRLLIDRSNIAGSSLKMSSSSSSSSSSLAEKLFTAKLSSNHEEESHYRKQKRIKISTKLIQACKLSTAQPVLIRPATIDQNNYFAIGILWPSSSATNQQEEDVIQISFDQIKSANISPGDQVKLIPLPNILPINHIGPGTGIRLPEATSLKLTQIDHPNDLPPLTNTEIIDRKYLAIHHYILIPYLNQIRLYQINDIQSNNNSNNQGSLELFVITRNTQLEIIQLPTTKTTTTTVVPTTTTDDQYNSIGGLQTQIDQIRELVELPLTRPDLYSHFHITPPRGILLYGPPGTGKTRFIKSYLLRLSTETISSAYHSEGEQKIYSIFDEAKSNSPSIILIDEIDGLFPSRESGGEVERRMVGALLSCMDGIDSKGGDRPKVIVIATTNRPNTLDPALRRPGRFDNEIEIGIPDSKSRLDILTVLLRKTPHDLSPEDLQLISDSKTHGFVGADLYSLVREASLISIKRSVTKSAETHQMKIEYQDMLGGLNKVRPSGMRELLLERVPLVKWDDIGGLKEVKTRLTECLQWPTLYPETFKRLGIKPIRGILLYGPPGCSKTLIAKALANHSERNFISVKGADLFNKFVGDSEKSVRDLFRKARAASPSIIFIDEIDSIAMARGAEADQSSSGSGGISDRILTSLLIEMDGVEELNGVLVLAATNRPEVIDQALLRPGRLDRILYVGPPDFESRIEIFKINFNKMTVHESIDLNHLSTLTDGYTGAEIVAVCQDAAINALHRDKQVQFIENQDFLKSIQNFTNRVSTQLVQSYLNWRDQVGIQSA</sequence>
<dbReference type="PROSITE" id="PS00674">
    <property type="entry name" value="AAA"/>
    <property type="match status" value="2"/>
</dbReference>
<keyword evidence="3" id="KW-0067">ATP-binding</keyword>
<evidence type="ECO:0000313" key="5">
    <source>
        <dbReference type="EMBL" id="POW01776.1"/>
    </source>
</evidence>
<feature type="domain" description="AAA+ ATPase" evidence="4">
    <location>
        <begin position="618"/>
        <end position="761"/>
    </location>
</feature>
<keyword evidence="1" id="KW-0677">Repeat</keyword>
<dbReference type="InterPro" id="IPR050168">
    <property type="entry name" value="AAA_ATPase_domain"/>
</dbReference>
<keyword evidence="2" id="KW-0547">Nucleotide-binding</keyword>
<dbReference type="FunFam" id="3.40.50.300:FF:000012">
    <property type="entry name" value="Transitional endoplasmic reticulum ATPase"/>
    <property type="match status" value="1"/>
</dbReference>
<dbReference type="Pfam" id="PF17862">
    <property type="entry name" value="AAA_lid_3"/>
    <property type="match status" value="2"/>
</dbReference>
<feature type="domain" description="AAA+ ATPase" evidence="4">
    <location>
        <begin position="355"/>
        <end position="487"/>
    </location>
</feature>
<dbReference type="SMART" id="SM00382">
    <property type="entry name" value="AAA"/>
    <property type="match status" value="2"/>
</dbReference>
<dbReference type="InterPro" id="IPR003960">
    <property type="entry name" value="ATPase_AAA_CS"/>
</dbReference>
<name>A0A2S4UWY9_9BASI</name>
<dbReference type="Gene3D" id="3.40.50.300">
    <property type="entry name" value="P-loop containing nucleotide triphosphate hydrolases"/>
    <property type="match status" value="2"/>
</dbReference>
<dbReference type="InterPro" id="IPR003593">
    <property type="entry name" value="AAA+_ATPase"/>
</dbReference>
<protein>
    <recommendedName>
        <fullName evidence="4">AAA+ ATPase domain-containing protein</fullName>
    </recommendedName>
</protein>
<dbReference type="InterPro" id="IPR041569">
    <property type="entry name" value="AAA_lid_3"/>
</dbReference>
<dbReference type="InterPro" id="IPR003959">
    <property type="entry name" value="ATPase_AAA_core"/>
</dbReference>
<evidence type="ECO:0000313" key="6">
    <source>
        <dbReference type="Proteomes" id="UP000239156"/>
    </source>
</evidence>
<dbReference type="GO" id="GO:0005737">
    <property type="term" value="C:cytoplasm"/>
    <property type="evidence" value="ECO:0007669"/>
    <property type="project" value="TreeGrafter"/>
</dbReference>
<dbReference type="FunFam" id="3.40.50.300:FF:000018">
    <property type="entry name" value="Cell division control 48"/>
    <property type="match status" value="1"/>
</dbReference>
<dbReference type="InterPro" id="IPR027417">
    <property type="entry name" value="P-loop_NTPase"/>
</dbReference>
<dbReference type="Pfam" id="PF00004">
    <property type="entry name" value="AAA"/>
    <property type="match status" value="2"/>
</dbReference>
<dbReference type="CDD" id="cd19511">
    <property type="entry name" value="RecA-like_CDC48_r2-like"/>
    <property type="match status" value="1"/>
</dbReference>
<evidence type="ECO:0000259" key="4">
    <source>
        <dbReference type="SMART" id="SM00382"/>
    </source>
</evidence>
<dbReference type="GO" id="GO:0016887">
    <property type="term" value="F:ATP hydrolysis activity"/>
    <property type="evidence" value="ECO:0007669"/>
    <property type="project" value="InterPro"/>
</dbReference>
<proteinExistence type="predicted"/>
<evidence type="ECO:0000256" key="2">
    <source>
        <dbReference type="ARBA" id="ARBA00022741"/>
    </source>
</evidence>
<dbReference type="PANTHER" id="PTHR23077:SF27">
    <property type="entry name" value="ATPASE FAMILY GENE 2 PROTEIN HOMOLOG A"/>
    <property type="match status" value="1"/>
</dbReference>
<dbReference type="Proteomes" id="UP000239156">
    <property type="component" value="Unassembled WGS sequence"/>
</dbReference>
<dbReference type="VEuPathDB" id="FungiDB:PSHT_04812"/>
<keyword evidence="6" id="KW-1185">Reference proteome</keyword>
<dbReference type="VEuPathDB" id="FungiDB:PSTT_12231"/>
<evidence type="ECO:0000256" key="1">
    <source>
        <dbReference type="ARBA" id="ARBA00022737"/>
    </source>
</evidence>
<dbReference type="AlphaFoldDB" id="A0A2S4UWY9"/>
<evidence type="ECO:0000256" key="3">
    <source>
        <dbReference type="ARBA" id="ARBA00022840"/>
    </source>
</evidence>
<dbReference type="SUPFAM" id="SSF52540">
    <property type="entry name" value="P-loop containing nucleoside triphosphate hydrolases"/>
    <property type="match status" value="2"/>
</dbReference>
<dbReference type="GO" id="GO:0005524">
    <property type="term" value="F:ATP binding"/>
    <property type="evidence" value="ECO:0007669"/>
    <property type="project" value="UniProtKB-KW"/>
</dbReference>
<gene>
    <name evidence="5" type="ORF">PSTT_12231</name>
</gene>
<comment type="caution">
    <text evidence="5">The sequence shown here is derived from an EMBL/GenBank/DDBJ whole genome shotgun (WGS) entry which is preliminary data.</text>
</comment>
<dbReference type="PANTHER" id="PTHR23077">
    <property type="entry name" value="AAA-FAMILY ATPASE"/>
    <property type="match status" value="1"/>
</dbReference>
<organism evidence="5 6">
    <name type="scientific">Puccinia striiformis</name>
    <dbReference type="NCBI Taxonomy" id="27350"/>
    <lineage>
        <taxon>Eukaryota</taxon>
        <taxon>Fungi</taxon>
        <taxon>Dikarya</taxon>
        <taxon>Basidiomycota</taxon>
        <taxon>Pucciniomycotina</taxon>
        <taxon>Pucciniomycetes</taxon>
        <taxon>Pucciniales</taxon>
        <taxon>Pucciniaceae</taxon>
        <taxon>Puccinia</taxon>
    </lineage>
</organism>
<dbReference type="EMBL" id="PKSL01000153">
    <property type="protein sequence ID" value="POW01776.1"/>
    <property type="molecule type" value="Genomic_DNA"/>
</dbReference>
<reference evidence="5" key="1">
    <citation type="submission" date="2017-12" db="EMBL/GenBank/DDBJ databases">
        <title>Gene loss provides genomic basis for host adaptation in cereal stripe rust fungi.</title>
        <authorList>
            <person name="Xia C."/>
        </authorList>
    </citation>
    <scope>NUCLEOTIDE SEQUENCE [LARGE SCALE GENOMIC DNA]</scope>
    <source>
        <strain evidence="5">93-210</strain>
    </source>
</reference>